<protein>
    <submittedName>
        <fullName evidence="1">Uncharacterized protein</fullName>
    </submittedName>
</protein>
<evidence type="ECO:0000313" key="1">
    <source>
        <dbReference type="EMBL" id="CEK60631.1"/>
    </source>
</evidence>
<organism evidence="1">
    <name type="scientific">Arion vulgaris</name>
    <dbReference type="NCBI Taxonomy" id="1028688"/>
    <lineage>
        <taxon>Eukaryota</taxon>
        <taxon>Metazoa</taxon>
        <taxon>Spiralia</taxon>
        <taxon>Lophotrochozoa</taxon>
        <taxon>Mollusca</taxon>
        <taxon>Gastropoda</taxon>
        <taxon>Heterobranchia</taxon>
        <taxon>Euthyneura</taxon>
        <taxon>Panpulmonata</taxon>
        <taxon>Eupulmonata</taxon>
        <taxon>Stylommatophora</taxon>
        <taxon>Helicina</taxon>
        <taxon>Arionoidea</taxon>
        <taxon>Arionidae</taxon>
        <taxon>Arion</taxon>
    </lineage>
</organism>
<dbReference type="EMBL" id="HACG01013766">
    <property type="protein sequence ID" value="CEK60631.1"/>
    <property type="molecule type" value="Transcribed_RNA"/>
</dbReference>
<gene>
    <name evidence="1" type="primary">ORF39951</name>
</gene>
<feature type="non-terminal residue" evidence="1">
    <location>
        <position position="1"/>
    </location>
</feature>
<sequence>GHYFEGDKTNKLLNLQTYPEKYQFLNLISVPTLVKVESCDGAVGSVFALQAWDLSIKS</sequence>
<accession>A0A0B6YY42</accession>
<proteinExistence type="predicted"/>
<reference evidence="1" key="1">
    <citation type="submission" date="2014-12" db="EMBL/GenBank/DDBJ databases">
        <title>Insight into the proteome of Arion vulgaris.</title>
        <authorList>
            <person name="Aradska J."/>
            <person name="Bulat T."/>
            <person name="Smidak R."/>
            <person name="Sarate P."/>
            <person name="Gangsoo J."/>
            <person name="Sialana F."/>
            <person name="Bilban M."/>
            <person name="Lubec G."/>
        </authorList>
    </citation>
    <scope>NUCLEOTIDE SEQUENCE</scope>
    <source>
        <tissue evidence="1">Skin</tissue>
    </source>
</reference>
<dbReference type="AlphaFoldDB" id="A0A0B6YY42"/>
<name>A0A0B6YY42_9EUPU</name>